<dbReference type="EMBL" id="BK068100">
    <property type="protein sequence ID" value="DBA55546.1"/>
    <property type="molecule type" value="Genomic_DNA"/>
</dbReference>
<evidence type="ECO:0008006" key="2">
    <source>
        <dbReference type="Google" id="ProtNLM"/>
    </source>
</evidence>
<name>A0AAT9JCM5_9VIRU</name>
<reference evidence="1" key="2">
    <citation type="submission" date="2024-05" db="EMBL/GenBank/DDBJ databases">
        <authorList>
            <person name="Matrishin C.B."/>
            <person name="Kauffman K.M."/>
        </authorList>
    </citation>
    <scope>NUCLEOTIDE SEQUENCE</scope>
</reference>
<organism evidence="1">
    <name type="scientific">Porphyromonas phage phage019a_ATCC49417</name>
    <dbReference type="NCBI Taxonomy" id="3154109"/>
    <lineage>
        <taxon>Viruses</taxon>
    </lineage>
</organism>
<proteinExistence type="predicted"/>
<evidence type="ECO:0000313" key="1">
    <source>
        <dbReference type="EMBL" id="DBA55546.1"/>
    </source>
</evidence>
<accession>A0AAT9JCM5</accession>
<reference evidence="1" key="1">
    <citation type="journal article" date="2023" name="Microbiome">
        <title>Phages are unrecognized players in the ecology of the oral pathogen Porphyromonas gingivalis.</title>
        <authorList>
            <person name="Matrishin C.B."/>
            <person name="Haase E.M."/>
            <person name="Dewhirst F.E."/>
            <person name="Mark Welch J.L."/>
            <person name="Miranda-Sanchez F."/>
            <person name="Chen T."/>
            <person name="MacFarland D.C."/>
            <person name="Kauffman K.M."/>
        </authorList>
    </citation>
    <scope>NUCLEOTIDE SEQUENCE</scope>
</reference>
<dbReference type="PROSITE" id="PS51257">
    <property type="entry name" value="PROKAR_LIPOPROTEIN"/>
    <property type="match status" value="1"/>
</dbReference>
<protein>
    <recommendedName>
        <fullName evidence="2">Lipoprotein</fullName>
    </recommendedName>
</protein>
<sequence length="56" mass="6504">MKIIFPCLCFVTIAVTACYDCDIDAIYQNAIFHREIQLKIVAKNLATIKRRRIFVV</sequence>